<protein>
    <submittedName>
        <fullName evidence="6">Acyl-CoA synthetase</fullName>
    </submittedName>
</protein>
<dbReference type="Pfam" id="PF13193">
    <property type="entry name" value="AMP-binding_C"/>
    <property type="match status" value="1"/>
</dbReference>
<comment type="similarity">
    <text evidence="1">Belongs to the ATP-dependent AMP-binding enzyme family.</text>
</comment>
<sequence>MYPGVHASAEPDKPAVLTARTGAVLTYGQLEERSVRLANRLRGAGLRPGDHLALLSDNDPRCLEVYWAALRSGLYITAVNSHLTPDEAAYIVRDCGARALIVSAALPEVATALVPRTPGVRVRLAYGGLPGHDDYEEALAGSSPRPPARQPRGADMLYSSGTTGQPKGIQPPLLGEDLTESASPLVTLFCALYGFDPSTVYLSPAPLYHAAPLRFCAVVTATGGTVVLMDAFDPVRALELVEQHRVTHSQWVPTMFVRMLKLPEEVRNRYDLSSLRVAIHAAAPCPAEVKRRMMAWWGPVLYEYYASTEGNGLTAITPQEWLRKPGSVGRSGPLGEVRICADDGTELPAGTTGTVYFARDELPFTYHNDPARTAEAQHPEHPAWTTTGDIGHLDEDGYLFLTDRKAFTIISGGVNVYPQEIEDCLTLHPKVADVAVIGVPDAEMGESVHAVVQPEPDVVPAAGEQLVHELLAYAREHLAGYKTPRTLELTDRLPRTPTGKLAKGLLRRRGTADVGR</sequence>
<feature type="region of interest" description="Disordered" evidence="3">
    <location>
        <begin position="135"/>
        <end position="166"/>
    </location>
</feature>
<evidence type="ECO:0000256" key="2">
    <source>
        <dbReference type="ARBA" id="ARBA00022598"/>
    </source>
</evidence>
<dbReference type="RefSeq" id="WP_209208980.1">
    <property type="nucleotide sequence ID" value="NZ_JAFFZM010000001.1"/>
</dbReference>
<evidence type="ECO:0000259" key="5">
    <source>
        <dbReference type="Pfam" id="PF13193"/>
    </source>
</evidence>
<keyword evidence="2" id="KW-0436">Ligase</keyword>
<dbReference type="PANTHER" id="PTHR43201">
    <property type="entry name" value="ACYL-COA SYNTHETASE"/>
    <property type="match status" value="1"/>
</dbReference>
<dbReference type="GeneID" id="96257421"/>
<name>A0ABS3XPY4_9ACTN</name>
<gene>
    <name evidence="6" type="ORF">JW613_02305</name>
</gene>
<evidence type="ECO:0000313" key="6">
    <source>
        <dbReference type="EMBL" id="MBO8197151.1"/>
    </source>
</evidence>
<feature type="domain" description="AMP-dependent synthetase/ligase" evidence="4">
    <location>
        <begin position="6"/>
        <end position="359"/>
    </location>
</feature>
<dbReference type="Pfam" id="PF00501">
    <property type="entry name" value="AMP-binding"/>
    <property type="match status" value="1"/>
</dbReference>
<dbReference type="Proteomes" id="UP000721954">
    <property type="component" value="Unassembled WGS sequence"/>
</dbReference>
<dbReference type="PANTHER" id="PTHR43201:SF5">
    <property type="entry name" value="MEDIUM-CHAIN ACYL-COA LIGASE ACSF2, MITOCHONDRIAL"/>
    <property type="match status" value="1"/>
</dbReference>
<feature type="domain" description="AMP-binding enzyme C-terminal" evidence="5">
    <location>
        <begin position="420"/>
        <end position="500"/>
    </location>
</feature>
<reference evidence="6 7" key="1">
    <citation type="submission" date="2021-02" db="EMBL/GenBank/DDBJ databases">
        <title>Streptomyces spirodelae sp. nov., isolated from duckweed.</title>
        <authorList>
            <person name="Saimee Y."/>
            <person name="Duangmal K."/>
        </authorList>
    </citation>
    <scope>NUCLEOTIDE SEQUENCE [LARGE SCALE GENOMIC DNA]</scope>
    <source>
        <strain evidence="6 7">DSM 42105</strain>
    </source>
</reference>
<proteinExistence type="inferred from homology"/>
<evidence type="ECO:0000256" key="3">
    <source>
        <dbReference type="SAM" id="MobiDB-lite"/>
    </source>
</evidence>
<comment type="caution">
    <text evidence="6">The sequence shown here is derived from an EMBL/GenBank/DDBJ whole genome shotgun (WGS) entry which is preliminary data.</text>
</comment>
<dbReference type="InterPro" id="IPR000873">
    <property type="entry name" value="AMP-dep_synth/lig_dom"/>
</dbReference>
<accession>A0ABS3XPY4</accession>
<dbReference type="PROSITE" id="PS00455">
    <property type="entry name" value="AMP_BINDING"/>
    <property type="match status" value="1"/>
</dbReference>
<dbReference type="Gene3D" id="3.40.50.12780">
    <property type="entry name" value="N-terminal domain of ligase-like"/>
    <property type="match status" value="1"/>
</dbReference>
<keyword evidence="7" id="KW-1185">Reference proteome</keyword>
<dbReference type="InterPro" id="IPR020845">
    <property type="entry name" value="AMP-binding_CS"/>
</dbReference>
<dbReference type="EMBL" id="JAFFZM010000001">
    <property type="protein sequence ID" value="MBO8197151.1"/>
    <property type="molecule type" value="Genomic_DNA"/>
</dbReference>
<evidence type="ECO:0000259" key="4">
    <source>
        <dbReference type="Pfam" id="PF00501"/>
    </source>
</evidence>
<dbReference type="InterPro" id="IPR025110">
    <property type="entry name" value="AMP-bd_C"/>
</dbReference>
<dbReference type="InterPro" id="IPR042099">
    <property type="entry name" value="ANL_N_sf"/>
</dbReference>
<organism evidence="6 7">
    <name type="scientific">Streptomyces smyrnaeus</name>
    <dbReference type="NCBI Taxonomy" id="1387713"/>
    <lineage>
        <taxon>Bacteria</taxon>
        <taxon>Bacillati</taxon>
        <taxon>Actinomycetota</taxon>
        <taxon>Actinomycetes</taxon>
        <taxon>Kitasatosporales</taxon>
        <taxon>Streptomycetaceae</taxon>
        <taxon>Streptomyces</taxon>
    </lineage>
</organism>
<evidence type="ECO:0000256" key="1">
    <source>
        <dbReference type="ARBA" id="ARBA00006432"/>
    </source>
</evidence>
<dbReference type="Gene3D" id="3.30.300.30">
    <property type="match status" value="1"/>
</dbReference>
<dbReference type="InterPro" id="IPR045851">
    <property type="entry name" value="AMP-bd_C_sf"/>
</dbReference>
<dbReference type="SUPFAM" id="SSF56801">
    <property type="entry name" value="Acetyl-CoA synthetase-like"/>
    <property type="match status" value="1"/>
</dbReference>
<evidence type="ECO:0000313" key="7">
    <source>
        <dbReference type="Proteomes" id="UP000721954"/>
    </source>
</evidence>